<dbReference type="InterPro" id="IPR013149">
    <property type="entry name" value="ADH-like_C"/>
</dbReference>
<dbReference type="SUPFAM" id="SSF51735">
    <property type="entry name" value="NAD(P)-binding Rossmann-fold domains"/>
    <property type="match status" value="1"/>
</dbReference>
<dbReference type="InterPro" id="IPR036291">
    <property type="entry name" value="NAD(P)-bd_dom_sf"/>
</dbReference>
<dbReference type="GO" id="GO:0035925">
    <property type="term" value="F:mRNA 3'-UTR AU-rich region binding"/>
    <property type="evidence" value="ECO:0007669"/>
    <property type="project" value="TreeGrafter"/>
</dbReference>
<protein>
    <submittedName>
        <fullName evidence="4">Alcohol dehydrogenase</fullName>
    </submittedName>
</protein>
<dbReference type="Pfam" id="PF08240">
    <property type="entry name" value="ADH_N"/>
    <property type="match status" value="1"/>
</dbReference>
<dbReference type="InterPro" id="IPR013154">
    <property type="entry name" value="ADH-like_N"/>
</dbReference>
<evidence type="ECO:0000256" key="1">
    <source>
        <dbReference type="ARBA" id="ARBA00022857"/>
    </source>
</evidence>
<sequence length="335" mass="34158">MNTMNAIQIDRFGAPSVLLPVVIARPTPAPDEVLVRVTRIGLNFAETLQRAGTYPGPAPALPAILGSETVGTVEAVGANVRDFRAGDRVAAALFGATSGTGGYAEYVTVRAPLVVAIPDAVSDDDAVAVMLQGLVARMLLRETPVAARSVAITAAAGGVGSMLIQLARLDGARTIVGLAGSTEKLSTVRALGADQAVSYRDDAWVDRLGAATGGTGPDVVFDSIGGAVARTLASSLAPHGRFVAYGAASGQLLAVDDSLMNALIFGCRSLSGFALHAFLTDRVVQQTLGELFGLLATGALKPLIGGSYALDAIVDAHVALESGGTTGKLVLRIDR</sequence>
<dbReference type="Gene3D" id="3.90.180.10">
    <property type="entry name" value="Medium-chain alcohol dehydrogenases, catalytic domain"/>
    <property type="match status" value="1"/>
</dbReference>
<dbReference type="GO" id="GO:0070402">
    <property type="term" value="F:NADPH binding"/>
    <property type="evidence" value="ECO:0007669"/>
    <property type="project" value="TreeGrafter"/>
</dbReference>
<dbReference type="GO" id="GO:0003960">
    <property type="term" value="F:quinone reductase (NADPH) activity"/>
    <property type="evidence" value="ECO:0007669"/>
    <property type="project" value="TreeGrafter"/>
</dbReference>
<accession>A0A2S5E5U7</accession>
<reference evidence="4 5" key="1">
    <citation type="submission" date="2018-01" db="EMBL/GenBank/DDBJ databases">
        <title>Successful Treatment of Persistent Burkholderia cepacia Bacteremia with Ceftazidime-Avibactam.</title>
        <authorList>
            <person name="Tamma P."/>
            <person name="Fan Y."/>
            <person name="Bergman Y."/>
            <person name="Sick-Samuels A."/>
            <person name="Hsu A."/>
            <person name="Timp W."/>
            <person name="Simner P."/>
        </authorList>
    </citation>
    <scope>NUCLEOTIDE SEQUENCE [LARGE SCALE GENOMIC DNA]</scope>
    <source>
        <strain evidence="4 5">170816</strain>
    </source>
</reference>
<evidence type="ECO:0000256" key="2">
    <source>
        <dbReference type="ARBA" id="ARBA00023002"/>
    </source>
</evidence>
<dbReference type="AlphaFoldDB" id="A0A2S5E5U7"/>
<feature type="domain" description="Enoyl reductase (ER)" evidence="3">
    <location>
        <begin position="13"/>
        <end position="331"/>
    </location>
</feature>
<dbReference type="PANTHER" id="PTHR48106">
    <property type="entry name" value="QUINONE OXIDOREDUCTASE PIG3-RELATED"/>
    <property type="match status" value="1"/>
</dbReference>
<comment type="caution">
    <text evidence="4">The sequence shown here is derived from an EMBL/GenBank/DDBJ whole genome shotgun (WGS) entry which is preliminary data.</text>
</comment>
<dbReference type="EMBL" id="PQVP01000001">
    <property type="protein sequence ID" value="POZ86719.1"/>
    <property type="molecule type" value="Genomic_DNA"/>
</dbReference>
<proteinExistence type="predicted"/>
<dbReference type="Gene3D" id="3.40.50.720">
    <property type="entry name" value="NAD(P)-binding Rossmann-like Domain"/>
    <property type="match status" value="1"/>
</dbReference>
<evidence type="ECO:0000259" key="3">
    <source>
        <dbReference type="SMART" id="SM00829"/>
    </source>
</evidence>
<dbReference type="Pfam" id="PF00107">
    <property type="entry name" value="ADH_zinc_N"/>
    <property type="match status" value="1"/>
</dbReference>
<dbReference type="GO" id="GO:0005829">
    <property type="term" value="C:cytosol"/>
    <property type="evidence" value="ECO:0007669"/>
    <property type="project" value="TreeGrafter"/>
</dbReference>
<dbReference type="RefSeq" id="WP_089462121.1">
    <property type="nucleotide sequence ID" value="NZ_CM009576.1"/>
</dbReference>
<keyword evidence="2" id="KW-0560">Oxidoreductase</keyword>
<dbReference type="Proteomes" id="UP000238655">
    <property type="component" value="Chromosome 2"/>
</dbReference>
<organism evidence="4 5">
    <name type="scientific">Burkholderia contaminans</name>
    <dbReference type="NCBI Taxonomy" id="488447"/>
    <lineage>
        <taxon>Bacteria</taxon>
        <taxon>Pseudomonadati</taxon>
        <taxon>Pseudomonadota</taxon>
        <taxon>Betaproteobacteria</taxon>
        <taxon>Burkholderiales</taxon>
        <taxon>Burkholderiaceae</taxon>
        <taxon>Burkholderia</taxon>
        <taxon>Burkholderia cepacia complex</taxon>
    </lineage>
</organism>
<keyword evidence="1" id="KW-0521">NADP</keyword>
<evidence type="ECO:0000313" key="4">
    <source>
        <dbReference type="EMBL" id="POZ86719.1"/>
    </source>
</evidence>
<dbReference type="SUPFAM" id="SSF50129">
    <property type="entry name" value="GroES-like"/>
    <property type="match status" value="1"/>
</dbReference>
<dbReference type="PANTHER" id="PTHR48106:SF13">
    <property type="entry name" value="QUINONE OXIDOREDUCTASE-RELATED"/>
    <property type="match status" value="1"/>
</dbReference>
<dbReference type="InterPro" id="IPR011032">
    <property type="entry name" value="GroES-like_sf"/>
</dbReference>
<dbReference type="SMART" id="SM00829">
    <property type="entry name" value="PKS_ER"/>
    <property type="match status" value="1"/>
</dbReference>
<gene>
    <name evidence="4" type="ORF">C3743_09715</name>
</gene>
<dbReference type="InterPro" id="IPR020843">
    <property type="entry name" value="ER"/>
</dbReference>
<name>A0A2S5E5U7_9BURK</name>
<evidence type="ECO:0000313" key="5">
    <source>
        <dbReference type="Proteomes" id="UP000238655"/>
    </source>
</evidence>